<keyword evidence="2" id="KW-1185">Reference proteome</keyword>
<dbReference type="AlphaFoldDB" id="A0A1I4GL56"/>
<dbReference type="InterPro" id="IPR010602">
    <property type="entry name" value="DUF1186"/>
</dbReference>
<dbReference type="RefSeq" id="WP_091947871.1">
    <property type="nucleotide sequence ID" value="NZ_FOSV01000012.1"/>
</dbReference>
<protein>
    <submittedName>
        <fullName evidence="1">SEC-C motif-containing protein</fullName>
    </submittedName>
</protein>
<evidence type="ECO:0000313" key="2">
    <source>
        <dbReference type="Proteomes" id="UP000198804"/>
    </source>
</evidence>
<dbReference type="STRING" id="414703.SAMN04488125_11279"/>
<dbReference type="InterPro" id="IPR004027">
    <property type="entry name" value="SEC_C_motif"/>
</dbReference>
<organism evidence="1 2">
    <name type="scientific">Methylorubrum salsuginis</name>
    <dbReference type="NCBI Taxonomy" id="414703"/>
    <lineage>
        <taxon>Bacteria</taxon>
        <taxon>Pseudomonadati</taxon>
        <taxon>Pseudomonadota</taxon>
        <taxon>Alphaproteobacteria</taxon>
        <taxon>Hyphomicrobiales</taxon>
        <taxon>Methylobacteriaceae</taxon>
        <taxon>Methylorubrum</taxon>
    </lineage>
</organism>
<dbReference type="OrthoDB" id="1551443at2"/>
<dbReference type="Pfam" id="PF06685">
    <property type="entry name" value="DUF1186"/>
    <property type="match status" value="1"/>
</dbReference>
<dbReference type="EMBL" id="FOSV01000012">
    <property type="protein sequence ID" value="SFL29846.1"/>
    <property type="molecule type" value="Genomic_DNA"/>
</dbReference>
<dbReference type="Gene3D" id="3.10.450.50">
    <property type="match status" value="1"/>
</dbReference>
<dbReference type="SUPFAM" id="SSF103642">
    <property type="entry name" value="Sec-C motif"/>
    <property type="match status" value="1"/>
</dbReference>
<name>A0A1I4GL56_9HYPH</name>
<reference evidence="2" key="1">
    <citation type="submission" date="2016-10" db="EMBL/GenBank/DDBJ databases">
        <authorList>
            <person name="Varghese N."/>
            <person name="Submissions S."/>
        </authorList>
    </citation>
    <scope>NUCLEOTIDE SEQUENCE [LARGE SCALE GENOMIC DNA]</scope>
    <source>
        <strain evidence="2">CGMCC 1.6474</strain>
    </source>
</reference>
<dbReference type="Pfam" id="PF02810">
    <property type="entry name" value="SEC-C"/>
    <property type="match status" value="1"/>
</dbReference>
<dbReference type="Proteomes" id="UP000198804">
    <property type="component" value="Unassembled WGS sequence"/>
</dbReference>
<accession>A0A1I4GL56</accession>
<proteinExistence type="predicted"/>
<sequence>MDADLVEQLSVADHMPKQALRRALAEPETVAEPVLRVLATAAQAPDTVSDNEANLLFWGLHALAAARDTRVYQPLMRLLRQDGDTVDSLLGDAATITTAPILASVFDGDPAPLHALILDSAADGFLRYEGFKAFAFLTRQGRLPLDDARTLLLRFDAAQAAVEGDMAWVGWEEAIAYLGLTDLAPKAEAARRDGRLTDEFSDAAWFRKALRQASAEPPDLSEFGDGYGTLDDPVVALDWTEESYGQPVTNPYKDVGRNDPCPCGSGKKFKKCCLNAQEQEIRPEGGSGLKLPGLS</sequence>
<gene>
    <name evidence="1" type="ORF">SAMN04488125_11279</name>
</gene>
<evidence type="ECO:0000313" key="1">
    <source>
        <dbReference type="EMBL" id="SFL29846.1"/>
    </source>
</evidence>